<feature type="non-terminal residue" evidence="2">
    <location>
        <position position="1"/>
    </location>
</feature>
<reference evidence="2" key="2">
    <citation type="journal article" date="2023" name="Science">
        <title>Genomic signatures of disease resistance in endangered staghorn corals.</title>
        <authorList>
            <person name="Vollmer S.V."/>
            <person name="Selwyn J.D."/>
            <person name="Despard B.A."/>
            <person name="Roesel C.L."/>
        </authorList>
    </citation>
    <scope>NUCLEOTIDE SEQUENCE</scope>
    <source>
        <strain evidence="2">K2</strain>
    </source>
</reference>
<accession>A0AAD9Q3B3</accession>
<dbReference type="AlphaFoldDB" id="A0AAD9Q3B3"/>
<gene>
    <name evidence="2" type="ORF">P5673_025072</name>
</gene>
<dbReference type="EMBL" id="JARQWQ010000076">
    <property type="protein sequence ID" value="KAK2553581.1"/>
    <property type="molecule type" value="Genomic_DNA"/>
</dbReference>
<reference evidence="2" key="1">
    <citation type="journal article" date="2023" name="G3 (Bethesda)">
        <title>Whole genome assembly and annotation of the endangered Caribbean coral Acropora cervicornis.</title>
        <authorList>
            <person name="Selwyn J.D."/>
            <person name="Vollmer S.V."/>
        </authorList>
    </citation>
    <scope>NUCLEOTIDE SEQUENCE</scope>
    <source>
        <strain evidence="2">K2</strain>
    </source>
</reference>
<dbReference type="Proteomes" id="UP001249851">
    <property type="component" value="Unassembled WGS sequence"/>
</dbReference>
<feature type="non-terminal residue" evidence="2">
    <location>
        <position position="319"/>
    </location>
</feature>
<evidence type="ECO:0000313" key="3">
    <source>
        <dbReference type="Proteomes" id="UP001249851"/>
    </source>
</evidence>
<organism evidence="2 3">
    <name type="scientific">Acropora cervicornis</name>
    <name type="common">Staghorn coral</name>
    <dbReference type="NCBI Taxonomy" id="6130"/>
    <lineage>
        <taxon>Eukaryota</taxon>
        <taxon>Metazoa</taxon>
        <taxon>Cnidaria</taxon>
        <taxon>Anthozoa</taxon>
        <taxon>Hexacorallia</taxon>
        <taxon>Scleractinia</taxon>
        <taxon>Astrocoeniina</taxon>
        <taxon>Acroporidae</taxon>
        <taxon>Acropora</taxon>
    </lineage>
</organism>
<evidence type="ECO:0000313" key="2">
    <source>
        <dbReference type="EMBL" id="KAK2553581.1"/>
    </source>
</evidence>
<name>A0AAD9Q3B3_ACRCE</name>
<keyword evidence="1" id="KW-0175">Coiled coil</keyword>
<evidence type="ECO:0000256" key="1">
    <source>
        <dbReference type="SAM" id="Coils"/>
    </source>
</evidence>
<dbReference type="InterPro" id="IPR036691">
    <property type="entry name" value="Endo/exonu/phosph_ase_sf"/>
</dbReference>
<feature type="coiled-coil region" evidence="1">
    <location>
        <begin position="4"/>
        <end position="31"/>
    </location>
</feature>
<sequence>ILKLEQVLEKLENLERYAKAVDEKVSSLQAKVDCFEAFKNKTEKKINEPEEGLDFANTERESFKLKCETNQLRDEKLYMEVYQRQENLCFLGIKEESSMEKNAREVLVGFLKTELGMENADQIEIQRVYQVGKRLSSNGKPQQIIARFFKYPQCEEVMSNARKLKGKKLWHFAGPSKSVEQKTRMPLIKIKTARCQSEVALTALAGHYFIPIYLPCFKFALSMKGSLFLIGCLNLLPICLLQEMYSTLKVENEWKKQWQGKTAFSHGTNHSRGVLIIIKDQVDFRLQSLKVDLQGQHVLLEALIQDSPFALLNIYAPNK</sequence>
<dbReference type="Gene3D" id="3.60.10.10">
    <property type="entry name" value="Endonuclease/exonuclease/phosphatase"/>
    <property type="match status" value="1"/>
</dbReference>
<keyword evidence="3" id="KW-1185">Reference proteome</keyword>
<proteinExistence type="predicted"/>
<protein>
    <submittedName>
        <fullName evidence="2">Uncharacterized protein</fullName>
    </submittedName>
</protein>
<comment type="caution">
    <text evidence="2">The sequence shown here is derived from an EMBL/GenBank/DDBJ whole genome shotgun (WGS) entry which is preliminary data.</text>
</comment>
<dbReference type="Gene3D" id="3.30.70.1820">
    <property type="entry name" value="L1 transposable element, RRM domain"/>
    <property type="match status" value="1"/>
</dbReference>